<evidence type="ECO:0000256" key="1">
    <source>
        <dbReference type="ARBA" id="ARBA00004123"/>
    </source>
</evidence>
<keyword evidence="3" id="KW-0221">Differentiation</keyword>
<evidence type="ECO:0000313" key="17">
    <source>
        <dbReference type="Proteomes" id="UP000243975"/>
    </source>
</evidence>
<evidence type="ECO:0000256" key="11">
    <source>
        <dbReference type="ARBA" id="ARBA00068485"/>
    </source>
</evidence>
<evidence type="ECO:0000256" key="4">
    <source>
        <dbReference type="ARBA" id="ARBA00023015"/>
    </source>
</evidence>
<organism evidence="16 17">
    <name type="scientific">Cynara cardunculus var. scolymus</name>
    <name type="common">Globe artichoke</name>
    <name type="synonym">Cynara scolymus</name>
    <dbReference type="NCBI Taxonomy" id="59895"/>
    <lineage>
        <taxon>Eukaryota</taxon>
        <taxon>Viridiplantae</taxon>
        <taxon>Streptophyta</taxon>
        <taxon>Embryophyta</taxon>
        <taxon>Tracheophyta</taxon>
        <taxon>Spermatophyta</taxon>
        <taxon>Magnoliopsida</taxon>
        <taxon>eudicotyledons</taxon>
        <taxon>Gunneridae</taxon>
        <taxon>Pentapetalae</taxon>
        <taxon>asterids</taxon>
        <taxon>campanulids</taxon>
        <taxon>Asterales</taxon>
        <taxon>Asteraceae</taxon>
        <taxon>Carduoideae</taxon>
        <taxon>Cardueae</taxon>
        <taxon>Carduinae</taxon>
        <taxon>Cynara</taxon>
    </lineage>
</organism>
<evidence type="ECO:0000256" key="7">
    <source>
        <dbReference type="ARBA" id="ARBA00023155"/>
    </source>
</evidence>
<evidence type="ECO:0000256" key="6">
    <source>
        <dbReference type="ARBA" id="ARBA00023125"/>
    </source>
</evidence>
<dbReference type="GO" id="GO:0050793">
    <property type="term" value="P:regulation of developmental process"/>
    <property type="evidence" value="ECO:0007669"/>
    <property type="project" value="InterPro"/>
</dbReference>
<dbReference type="InterPro" id="IPR044557">
    <property type="entry name" value="WOX8/9-like"/>
</dbReference>
<dbReference type="FunFam" id="1.10.10.60:FF:000118">
    <property type="entry name" value="WUSCHEL-related homeobox 11"/>
    <property type="match status" value="1"/>
</dbReference>
<evidence type="ECO:0000256" key="10">
    <source>
        <dbReference type="ARBA" id="ARBA00024040"/>
    </source>
</evidence>
<keyword evidence="17" id="KW-1185">Reference proteome</keyword>
<dbReference type="InterPro" id="IPR001356">
    <property type="entry name" value="HD"/>
</dbReference>
<evidence type="ECO:0000256" key="8">
    <source>
        <dbReference type="ARBA" id="ARBA00023163"/>
    </source>
</evidence>
<evidence type="ECO:0000256" key="12">
    <source>
        <dbReference type="PROSITE-ProRule" id="PRU00108"/>
    </source>
</evidence>
<dbReference type="AlphaFoldDB" id="A0A118JYF9"/>
<dbReference type="SUPFAM" id="SSF46689">
    <property type="entry name" value="Homeodomain-like"/>
    <property type="match status" value="1"/>
</dbReference>
<keyword evidence="4" id="KW-0805">Transcription regulation</keyword>
<dbReference type="PROSITE" id="PS50071">
    <property type="entry name" value="HOMEOBOX_2"/>
    <property type="match status" value="1"/>
</dbReference>
<dbReference type="CDD" id="cd00086">
    <property type="entry name" value="homeodomain"/>
    <property type="match status" value="1"/>
</dbReference>
<accession>A0A118JYF9</accession>
<dbReference type="Gene3D" id="1.10.10.60">
    <property type="entry name" value="Homeodomain-like"/>
    <property type="match status" value="1"/>
</dbReference>
<dbReference type="InterPro" id="IPR009057">
    <property type="entry name" value="Homeodomain-like_sf"/>
</dbReference>
<dbReference type="GO" id="GO:0030154">
    <property type="term" value="P:cell differentiation"/>
    <property type="evidence" value="ECO:0007669"/>
    <property type="project" value="UniProtKB-KW"/>
</dbReference>
<dbReference type="PANTHER" id="PTHR47288">
    <property type="entry name" value="WUSCHEL-RELATED HOMEOBOX 9"/>
    <property type="match status" value="1"/>
</dbReference>
<comment type="caution">
    <text evidence="16">The sequence shown here is derived from an EMBL/GenBank/DDBJ whole genome shotgun (WGS) entry which is preliminary data.</text>
</comment>
<dbReference type="GO" id="GO:0005634">
    <property type="term" value="C:nucleus"/>
    <property type="evidence" value="ECO:0007669"/>
    <property type="project" value="UniProtKB-SubCell"/>
</dbReference>
<dbReference type="EMBL" id="LEKV01003880">
    <property type="protein sequence ID" value="KVH97030.1"/>
    <property type="molecule type" value="Genomic_DNA"/>
</dbReference>
<name>A0A118JYF9_CYNCS</name>
<evidence type="ECO:0000313" key="16">
    <source>
        <dbReference type="EMBL" id="KVH97030.1"/>
    </source>
</evidence>
<comment type="subcellular location">
    <subcellularLocation>
        <location evidence="1 12 13">Nucleus</location>
    </subcellularLocation>
</comment>
<sequence length="374" mass="41563">MTGCDERTPEPKPRWNPKPEQIRILESIFNSGMVNPPRDEIRKIRARLQEYGQVGDANVFYWFQNRKSRSKHKNRHLQKSQNNQTQPGVTKAATTSSSSSSEKSSSKSIEFLLNSPTASVNQQPQAYIGSHHHHHGGFFQEPLFFPVMQQPPPTPTTTSFTQEFCFPNLSTMINQENHHGTDDPTVVSSSGMLLTDLMISQQYGIPTKNSKSKDVGDENIMKMLSHGTTPPPAAPTSIIPPATTIIAPSTITDIQGVEEVGTGKTIVFINDVPFEVAIGPFNVKEAFGDDAVLVDSSGQTVVTNEWGLTLQSLQHGGFYYLVRSMTYDHAGTMDLSLNQSFHINTEYSVLLARVDELQEPNYTLYFANRTLLVC</sequence>
<feature type="DNA-binding region" description="Homeobox" evidence="12">
    <location>
        <begin position="10"/>
        <end position="74"/>
    </location>
</feature>
<dbReference type="Proteomes" id="UP000243975">
    <property type="component" value="Unassembled WGS sequence"/>
</dbReference>
<dbReference type="STRING" id="59895.A0A118JYF9"/>
<reference evidence="16 17" key="1">
    <citation type="journal article" date="2016" name="Sci. Rep.">
        <title>The genome sequence of the outbreeding globe artichoke constructed de novo incorporating a phase-aware low-pass sequencing strategy of F1 progeny.</title>
        <authorList>
            <person name="Scaglione D."/>
            <person name="Reyes-Chin-Wo S."/>
            <person name="Acquadro A."/>
            <person name="Froenicke L."/>
            <person name="Portis E."/>
            <person name="Beitel C."/>
            <person name="Tirone M."/>
            <person name="Mauro R."/>
            <person name="Lo Monaco A."/>
            <person name="Mauromicale G."/>
            <person name="Faccioli P."/>
            <person name="Cattivelli L."/>
            <person name="Rieseberg L."/>
            <person name="Michelmore R."/>
            <person name="Lanteri S."/>
        </authorList>
    </citation>
    <scope>NUCLEOTIDE SEQUENCE [LARGE SCALE GENOMIC DNA]</scope>
    <source>
        <strain evidence="16">2C</strain>
    </source>
</reference>
<evidence type="ECO:0000256" key="14">
    <source>
        <dbReference type="SAM" id="MobiDB-lite"/>
    </source>
</evidence>
<keyword evidence="6 12" id="KW-0238">DNA-binding</keyword>
<dbReference type="GO" id="GO:0003700">
    <property type="term" value="F:DNA-binding transcription factor activity"/>
    <property type="evidence" value="ECO:0007669"/>
    <property type="project" value="InterPro"/>
</dbReference>
<evidence type="ECO:0000256" key="9">
    <source>
        <dbReference type="ARBA" id="ARBA00023242"/>
    </source>
</evidence>
<evidence type="ECO:0000256" key="2">
    <source>
        <dbReference type="ARBA" id="ARBA00022473"/>
    </source>
</evidence>
<feature type="compositionally biased region" description="Polar residues" evidence="14">
    <location>
        <begin position="79"/>
        <end position="95"/>
    </location>
</feature>
<keyword evidence="8" id="KW-0804">Transcription</keyword>
<evidence type="ECO:0000259" key="15">
    <source>
        <dbReference type="PROSITE" id="PS50071"/>
    </source>
</evidence>
<dbReference type="Gramene" id="KVH97030">
    <property type="protein sequence ID" value="KVH97030"/>
    <property type="gene ID" value="Ccrd_000877"/>
</dbReference>
<dbReference type="GO" id="GO:0009908">
    <property type="term" value="P:flower development"/>
    <property type="evidence" value="ECO:0007669"/>
    <property type="project" value="UniProtKB-KW"/>
</dbReference>
<evidence type="ECO:0000256" key="13">
    <source>
        <dbReference type="RuleBase" id="RU000682"/>
    </source>
</evidence>
<keyword evidence="9 12" id="KW-0539">Nucleus</keyword>
<feature type="compositionally biased region" description="Basic and acidic residues" evidence="14">
    <location>
        <begin position="1"/>
        <end position="13"/>
    </location>
</feature>
<dbReference type="Pfam" id="PF00046">
    <property type="entry name" value="Homeodomain"/>
    <property type="match status" value="1"/>
</dbReference>
<keyword evidence="2" id="KW-0217">Developmental protein</keyword>
<keyword evidence="7 12" id="KW-0371">Homeobox</keyword>
<feature type="compositionally biased region" description="Low complexity" evidence="14">
    <location>
        <begin position="96"/>
        <end position="108"/>
    </location>
</feature>
<comment type="similarity">
    <text evidence="10">Belongs to the WUS homeobox family.</text>
</comment>
<gene>
    <name evidence="16" type="ORF">Ccrd_000877</name>
</gene>
<dbReference type="GO" id="GO:0003677">
    <property type="term" value="F:DNA binding"/>
    <property type="evidence" value="ECO:0007669"/>
    <property type="project" value="UniProtKB-UniRule"/>
</dbReference>
<dbReference type="PANTHER" id="PTHR47288:SF4">
    <property type="entry name" value="TRANSCRIPTION FACTOR HB-WOX FAMILY"/>
    <property type="match status" value="1"/>
</dbReference>
<dbReference type="OMA" id="LQHGAYY"/>
<feature type="region of interest" description="Disordered" evidence="14">
    <location>
        <begin position="70"/>
        <end position="109"/>
    </location>
</feature>
<protein>
    <recommendedName>
        <fullName evidence="11">Protein WUSCHEL</fullName>
    </recommendedName>
</protein>
<feature type="domain" description="Homeobox" evidence="15">
    <location>
        <begin position="8"/>
        <end position="73"/>
    </location>
</feature>
<dbReference type="SMART" id="SM00389">
    <property type="entry name" value="HOX"/>
    <property type="match status" value="1"/>
</dbReference>
<evidence type="ECO:0000256" key="5">
    <source>
        <dbReference type="ARBA" id="ARBA00023089"/>
    </source>
</evidence>
<keyword evidence="5" id="KW-0287">Flowering</keyword>
<evidence type="ECO:0000256" key="3">
    <source>
        <dbReference type="ARBA" id="ARBA00022782"/>
    </source>
</evidence>
<feature type="region of interest" description="Disordered" evidence="14">
    <location>
        <begin position="1"/>
        <end position="20"/>
    </location>
</feature>
<proteinExistence type="inferred from homology"/>